<sequence>MKIINKISNKINDYIPRYAIVPLMLCVTFNFSVYWGVRLFYDDRIFHDLTTYLDERIPLLPIFVVIYLGSYAFWITNYILISRINKEQCYRLITADLLGKLICGLIYILYPTTNIRPDITSTGIFVDMLKFLYSIDAANNLFPSIHCLVSWYCYAGIRNCKAIPKWYRCVSLLVALMICISTVTTKQHVIVDVFGGVMLAEITWQLSLYLQVHRAKKLINQEA</sequence>
<proteinExistence type="predicted"/>
<accession>A0ACB5R8D5</accession>
<comment type="caution">
    <text evidence="1">The sequence shown here is derived from an EMBL/GenBank/DDBJ whole genome shotgun (WGS) entry which is preliminary data.</text>
</comment>
<keyword evidence="2" id="KW-1185">Reference proteome</keyword>
<dbReference type="Proteomes" id="UP001058074">
    <property type="component" value="Unassembled WGS sequence"/>
</dbReference>
<dbReference type="EMBL" id="BROD01000001">
    <property type="protein sequence ID" value="GKX65297.1"/>
    <property type="molecule type" value="Genomic_DNA"/>
</dbReference>
<protein>
    <submittedName>
        <fullName evidence="1">Phosphatidic acid phosphatase</fullName>
    </submittedName>
</protein>
<name>A0ACB5R8D5_9CLOT</name>
<organism evidence="1 2">
    <name type="scientific">Inconstantimicrobium mannanitabidum</name>
    <dbReference type="NCBI Taxonomy" id="1604901"/>
    <lineage>
        <taxon>Bacteria</taxon>
        <taxon>Bacillati</taxon>
        <taxon>Bacillota</taxon>
        <taxon>Clostridia</taxon>
        <taxon>Eubacteriales</taxon>
        <taxon>Clostridiaceae</taxon>
        <taxon>Inconstantimicrobium</taxon>
    </lineage>
</organism>
<evidence type="ECO:0000313" key="1">
    <source>
        <dbReference type="EMBL" id="GKX65297.1"/>
    </source>
</evidence>
<reference evidence="1" key="1">
    <citation type="journal article" date="2025" name="Int. J. Syst. Evol. Microbiol.">
        <title>Inconstantimicrobium mannanitabidum sp. nov., a novel member of the family Clostridiaceae isolated from anoxic soil under the treatment of reductive soil disinfestation.</title>
        <authorList>
            <person name="Ueki A."/>
            <person name="Tonouchi A."/>
            <person name="Honma S."/>
            <person name="Kaku N."/>
            <person name="Ueki K."/>
        </authorList>
    </citation>
    <scope>NUCLEOTIDE SEQUENCE</scope>
    <source>
        <strain evidence="1">TW13</strain>
    </source>
</reference>
<evidence type="ECO:0000313" key="2">
    <source>
        <dbReference type="Proteomes" id="UP001058074"/>
    </source>
</evidence>
<gene>
    <name evidence="1" type="ORF">rsdtw13_05550</name>
</gene>